<keyword evidence="1" id="KW-0812">Transmembrane</keyword>
<dbReference type="AlphaFoldDB" id="A0AAD5EBY5"/>
<evidence type="ECO:0000313" key="2">
    <source>
        <dbReference type="EMBL" id="KAI8580644.1"/>
    </source>
</evidence>
<keyword evidence="1" id="KW-1133">Transmembrane helix</keyword>
<dbReference type="Proteomes" id="UP001206595">
    <property type="component" value="Unassembled WGS sequence"/>
</dbReference>
<accession>A0AAD5EBY5</accession>
<feature type="transmembrane region" description="Helical" evidence="1">
    <location>
        <begin position="12"/>
        <end position="31"/>
    </location>
</feature>
<protein>
    <submittedName>
        <fullName evidence="2">Uncharacterized protein</fullName>
    </submittedName>
</protein>
<feature type="transmembrane region" description="Helical" evidence="1">
    <location>
        <begin position="51"/>
        <end position="67"/>
    </location>
</feature>
<proteinExistence type="predicted"/>
<name>A0AAD5EBY5_UMBRA</name>
<evidence type="ECO:0000256" key="1">
    <source>
        <dbReference type="SAM" id="Phobius"/>
    </source>
</evidence>
<reference evidence="2" key="1">
    <citation type="submission" date="2021-06" db="EMBL/GenBank/DDBJ databases">
        <authorList>
            <consortium name="DOE Joint Genome Institute"/>
            <person name="Mondo S.J."/>
            <person name="Amses K.R."/>
            <person name="Simmons D.R."/>
            <person name="Longcore J.E."/>
            <person name="Seto K."/>
            <person name="Alves G.H."/>
            <person name="Bonds A.E."/>
            <person name="Quandt C.A."/>
            <person name="Davis W.J."/>
            <person name="Chang Y."/>
            <person name="Letcher P.M."/>
            <person name="Powell M.J."/>
            <person name="Kuo A."/>
            <person name="Labutti K."/>
            <person name="Pangilinan J."/>
            <person name="Andreopoulos W."/>
            <person name="Tritt A."/>
            <person name="Riley R."/>
            <person name="Hundley H."/>
            <person name="Johnson J."/>
            <person name="Lipzen A."/>
            <person name="Barry K."/>
            <person name="Berbee M.L."/>
            <person name="Buchler N.E."/>
            <person name="Grigoriev I.V."/>
            <person name="Spatafora J.W."/>
            <person name="Stajich J.E."/>
            <person name="James T.Y."/>
        </authorList>
    </citation>
    <scope>NUCLEOTIDE SEQUENCE</scope>
    <source>
        <strain evidence="2">AG</strain>
    </source>
</reference>
<comment type="caution">
    <text evidence="2">The sequence shown here is derived from an EMBL/GenBank/DDBJ whole genome shotgun (WGS) entry which is preliminary data.</text>
</comment>
<dbReference type="EMBL" id="MU620911">
    <property type="protein sequence ID" value="KAI8580644.1"/>
    <property type="molecule type" value="Genomic_DNA"/>
</dbReference>
<reference evidence="2" key="2">
    <citation type="journal article" date="2022" name="Proc. Natl. Acad. Sci. U.S.A.">
        <title>Diploid-dominant life cycles characterize the early evolution of Fungi.</title>
        <authorList>
            <person name="Amses K.R."/>
            <person name="Simmons D.R."/>
            <person name="Longcore J.E."/>
            <person name="Mondo S.J."/>
            <person name="Seto K."/>
            <person name="Jeronimo G.H."/>
            <person name="Bonds A.E."/>
            <person name="Quandt C.A."/>
            <person name="Davis W.J."/>
            <person name="Chang Y."/>
            <person name="Federici B.A."/>
            <person name="Kuo A."/>
            <person name="LaButti K."/>
            <person name="Pangilinan J."/>
            <person name="Andreopoulos W."/>
            <person name="Tritt A."/>
            <person name="Riley R."/>
            <person name="Hundley H."/>
            <person name="Johnson J."/>
            <person name="Lipzen A."/>
            <person name="Barry K."/>
            <person name="Lang B.F."/>
            <person name="Cuomo C.A."/>
            <person name="Buchler N.E."/>
            <person name="Grigoriev I.V."/>
            <person name="Spatafora J.W."/>
            <person name="Stajich J.E."/>
            <person name="James T.Y."/>
        </authorList>
    </citation>
    <scope>NUCLEOTIDE SEQUENCE</scope>
    <source>
        <strain evidence="2">AG</strain>
    </source>
</reference>
<dbReference type="RefSeq" id="XP_051445648.1">
    <property type="nucleotide sequence ID" value="XM_051588282.1"/>
</dbReference>
<keyword evidence="1" id="KW-0472">Membrane</keyword>
<dbReference type="GeneID" id="75913627"/>
<keyword evidence="3" id="KW-1185">Reference proteome</keyword>
<sequence>MSHLLSSFLYDSLSFCFILLFGFDVILFPLFKYLWTTSSFYMFWMPDHLTLAVSLLATPSILWDFLIKPTSEANRRYLTFSLPPSFSSA</sequence>
<gene>
    <name evidence="2" type="ORF">K450DRAFT_236587</name>
</gene>
<organism evidence="2 3">
    <name type="scientific">Umbelopsis ramanniana AG</name>
    <dbReference type="NCBI Taxonomy" id="1314678"/>
    <lineage>
        <taxon>Eukaryota</taxon>
        <taxon>Fungi</taxon>
        <taxon>Fungi incertae sedis</taxon>
        <taxon>Mucoromycota</taxon>
        <taxon>Mucoromycotina</taxon>
        <taxon>Umbelopsidomycetes</taxon>
        <taxon>Umbelopsidales</taxon>
        <taxon>Umbelopsidaceae</taxon>
        <taxon>Umbelopsis</taxon>
    </lineage>
</organism>
<evidence type="ECO:0000313" key="3">
    <source>
        <dbReference type="Proteomes" id="UP001206595"/>
    </source>
</evidence>